<keyword evidence="4" id="KW-0378">Hydrolase</keyword>
<dbReference type="InterPro" id="IPR001806">
    <property type="entry name" value="Small_GTPase"/>
</dbReference>
<dbReference type="InterPro" id="IPR027417">
    <property type="entry name" value="P-loop_NTPase"/>
</dbReference>
<dbReference type="PANTHER" id="PTHR45704">
    <property type="entry name" value="RAS-LIKE FAMILY MEMBER 11"/>
    <property type="match status" value="1"/>
</dbReference>
<dbReference type="SUPFAM" id="SSF52540">
    <property type="entry name" value="P-loop containing nucleoside triphosphate hydrolases"/>
    <property type="match status" value="1"/>
</dbReference>
<evidence type="ECO:0000256" key="1">
    <source>
        <dbReference type="ARBA" id="ARBA00008344"/>
    </source>
</evidence>
<name>A0A8V0YGG5_CHICK</name>
<protein>
    <recommendedName>
        <fullName evidence="2">small monomeric GTPase</fullName>
        <ecNumber evidence="2">3.6.5.2</ecNumber>
    </recommendedName>
</protein>
<evidence type="ECO:0000256" key="3">
    <source>
        <dbReference type="ARBA" id="ARBA00022741"/>
    </source>
</evidence>
<evidence type="ECO:0000313" key="7">
    <source>
        <dbReference type="Ensembl" id="ENSGALP00010016832.1"/>
    </source>
</evidence>
<evidence type="ECO:0000256" key="5">
    <source>
        <dbReference type="ARBA" id="ARBA00023134"/>
    </source>
</evidence>
<organism evidence="7 8">
    <name type="scientific">Gallus gallus</name>
    <name type="common">Chicken</name>
    <dbReference type="NCBI Taxonomy" id="9031"/>
    <lineage>
        <taxon>Eukaryota</taxon>
        <taxon>Metazoa</taxon>
        <taxon>Chordata</taxon>
        <taxon>Craniata</taxon>
        <taxon>Vertebrata</taxon>
        <taxon>Euteleostomi</taxon>
        <taxon>Archelosauria</taxon>
        <taxon>Archosauria</taxon>
        <taxon>Dinosauria</taxon>
        <taxon>Saurischia</taxon>
        <taxon>Theropoda</taxon>
        <taxon>Coelurosauria</taxon>
        <taxon>Aves</taxon>
        <taxon>Neognathae</taxon>
        <taxon>Galloanserae</taxon>
        <taxon>Galliformes</taxon>
        <taxon>Phasianidae</taxon>
        <taxon>Phasianinae</taxon>
        <taxon>Gallus</taxon>
    </lineage>
</organism>
<dbReference type="Proteomes" id="UP000000539">
    <property type="component" value="Chromosome 4"/>
</dbReference>
<comment type="similarity">
    <text evidence="1">Belongs to the small GTPase superfamily. Ras family.</text>
</comment>
<comment type="catalytic activity">
    <reaction evidence="6">
        <text>GTP + H2O = GDP + phosphate + H(+)</text>
        <dbReference type="Rhea" id="RHEA:19669"/>
        <dbReference type="ChEBI" id="CHEBI:15377"/>
        <dbReference type="ChEBI" id="CHEBI:15378"/>
        <dbReference type="ChEBI" id="CHEBI:37565"/>
        <dbReference type="ChEBI" id="CHEBI:43474"/>
        <dbReference type="ChEBI" id="CHEBI:58189"/>
        <dbReference type="EC" id="3.6.5.2"/>
    </reaction>
</comment>
<gene>
    <name evidence="7" type="primary">RASL11AL</name>
</gene>
<dbReference type="PRINTS" id="PR00449">
    <property type="entry name" value="RASTRNSFRMNG"/>
</dbReference>
<dbReference type="GO" id="GO:0005525">
    <property type="term" value="F:GTP binding"/>
    <property type="evidence" value="ECO:0007669"/>
    <property type="project" value="UniProtKB-KW"/>
</dbReference>
<reference evidence="7" key="1">
    <citation type="submission" date="2020-11" db="EMBL/GenBank/DDBJ databases">
        <title>Gallus gallus (Chicken) genome, bGalGal1, GRCg7b, maternal haplotype autosomes + Z &amp; W.</title>
        <authorList>
            <person name="Warren W."/>
            <person name="Formenti G."/>
            <person name="Fedrigo O."/>
            <person name="Haase B."/>
            <person name="Mountcastle J."/>
            <person name="Balacco J."/>
            <person name="Tracey A."/>
            <person name="Schneider V."/>
            <person name="Okimoto R."/>
            <person name="Cheng H."/>
            <person name="Hawken R."/>
            <person name="Howe K."/>
            <person name="Jarvis E.D."/>
        </authorList>
    </citation>
    <scope>NUCLEOTIDE SEQUENCE [LARGE SCALE GENOMIC DNA]</scope>
    <source>
        <strain evidence="7">Broiler</strain>
    </source>
</reference>
<dbReference type="AlphaFoldDB" id="A0A8V0YGG5"/>
<evidence type="ECO:0000313" key="8">
    <source>
        <dbReference type="Proteomes" id="UP000000539"/>
    </source>
</evidence>
<keyword evidence="8" id="KW-1185">Reference proteome</keyword>
<evidence type="ECO:0000256" key="2">
    <source>
        <dbReference type="ARBA" id="ARBA00011984"/>
    </source>
</evidence>
<dbReference type="GeneTree" id="ENSGT00940000164592"/>
<evidence type="ECO:0000256" key="6">
    <source>
        <dbReference type="ARBA" id="ARBA00048098"/>
    </source>
</evidence>
<keyword evidence="5" id="KW-0342">GTP-binding</keyword>
<dbReference type="InterPro" id="IPR051065">
    <property type="entry name" value="Ras-related_GTPase"/>
</dbReference>
<dbReference type="Pfam" id="PF00071">
    <property type="entry name" value="Ras"/>
    <property type="match status" value="1"/>
</dbReference>
<dbReference type="Gene3D" id="3.40.50.300">
    <property type="entry name" value="P-loop containing nucleotide triphosphate hydrolases"/>
    <property type="match status" value="1"/>
</dbReference>
<proteinExistence type="inferred from homology"/>
<keyword evidence="3" id="KW-0547">Nucleotide-binding</keyword>
<reference evidence="7" key="3">
    <citation type="submission" date="2025-09" db="UniProtKB">
        <authorList>
            <consortium name="Ensembl"/>
        </authorList>
    </citation>
    <scope>IDENTIFICATION</scope>
    <source>
        <strain evidence="7">broiler</strain>
    </source>
</reference>
<accession>A0A8V0YGG5</accession>
<dbReference type="GO" id="GO:0003925">
    <property type="term" value="F:G protein activity"/>
    <property type="evidence" value="ECO:0007669"/>
    <property type="project" value="UniProtKB-EC"/>
</dbReference>
<dbReference type="Ensembl" id="ENSGALT00010029073.1">
    <property type="protein sequence ID" value="ENSGALP00010016832.1"/>
    <property type="gene ID" value="ENSGALG00010012123.1"/>
</dbReference>
<reference evidence="7" key="2">
    <citation type="submission" date="2025-08" db="UniProtKB">
        <authorList>
            <consortium name="Ensembl"/>
        </authorList>
    </citation>
    <scope>IDENTIFICATION</scope>
    <source>
        <strain evidence="7">broiler</strain>
    </source>
</reference>
<dbReference type="OrthoDB" id="27652at2759"/>
<evidence type="ECO:0000256" key="4">
    <source>
        <dbReference type="ARBA" id="ARBA00022801"/>
    </source>
</evidence>
<dbReference type="EC" id="3.6.5.2" evidence="2"/>
<sequence>MRLISQDTMSQYSTNFLLLPIPEYPVLDCVPNKIIKLVVLGGSSVGKTALVVRFLTKRFIGDYEANAGALYSRKFTIDGEQISLQVQDTPFVSLECTSSPCCECVSTLEELRTTDRAEEGTMQSLGTPQP</sequence>